<dbReference type="EMBL" id="VFWZ01000002">
    <property type="protein sequence ID" value="TPN87391.1"/>
    <property type="molecule type" value="Genomic_DNA"/>
</dbReference>
<evidence type="ECO:0000313" key="1">
    <source>
        <dbReference type="EMBL" id="TPN87391.1"/>
    </source>
</evidence>
<gene>
    <name evidence="1" type="ORF">FHK87_07345</name>
</gene>
<organism evidence="1 2">
    <name type="scientific">Aquimarina algicola</name>
    <dbReference type="NCBI Taxonomy" id="2589995"/>
    <lineage>
        <taxon>Bacteria</taxon>
        <taxon>Pseudomonadati</taxon>
        <taxon>Bacteroidota</taxon>
        <taxon>Flavobacteriia</taxon>
        <taxon>Flavobacteriales</taxon>
        <taxon>Flavobacteriaceae</taxon>
        <taxon>Aquimarina</taxon>
    </lineage>
</organism>
<reference evidence="1 2" key="1">
    <citation type="submission" date="2019-06" db="EMBL/GenBank/DDBJ databases">
        <authorList>
            <person name="Meng X."/>
        </authorList>
    </citation>
    <scope>NUCLEOTIDE SEQUENCE [LARGE SCALE GENOMIC DNA]</scope>
    <source>
        <strain evidence="1 2">M625</strain>
    </source>
</reference>
<accession>A0A504JLE0</accession>
<name>A0A504JLE0_9FLAO</name>
<dbReference type="RefSeq" id="WP_140592033.1">
    <property type="nucleotide sequence ID" value="NZ_VFWZ01000002.1"/>
</dbReference>
<dbReference type="AlphaFoldDB" id="A0A504JLE0"/>
<keyword evidence="2" id="KW-1185">Reference proteome</keyword>
<evidence type="ECO:0000313" key="2">
    <source>
        <dbReference type="Proteomes" id="UP000315540"/>
    </source>
</evidence>
<comment type="caution">
    <text evidence="1">The sequence shown here is derived from an EMBL/GenBank/DDBJ whole genome shotgun (WGS) entry which is preliminary data.</text>
</comment>
<sequence>MLTPYNQLEDLQQELVAKKLAIRAKTTIDQAHRLLVGMNPHVKIVDKKVMLLHGTYVTLRNMLNPNK</sequence>
<proteinExistence type="predicted"/>
<protein>
    <submittedName>
        <fullName evidence="1">Uncharacterized protein</fullName>
    </submittedName>
</protein>
<dbReference type="Proteomes" id="UP000315540">
    <property type="component" value="Unassembled WGS sequence"/>
</dbReference>